<name>A0A654LXV4_9ARCH</name>
<dbReference type="AlphaFoldDB" id="A0A654LXV4"/>
<evidence type="ECO:0000313" key="5">
    <source>
        <dbReference type="EMBL" id="ALI35109.1"/>
    </source>
</evidence>
<gene>
    <name evidence="5" type="primary">sadH</name>
    <name evidence="5" type="ORF">NMY3_00900</name>
</gene>
<proteinExistence type="inferred from homology"/>
<dbReference type="InterPro" id="IPR036291">
    <property type="entry name" value="NAD(P)-bd_dom_sf"/>
</dbReference>
<dbReference type="PROSITE" id="PS00061">
    <property type="entry name" value="ADH_SHORT"/>
    <property type="match status" value="1"/>
</dbReference>
<dbReference type="GO" id="GO:0016020">
    <property type="term" value="C:membrane"/>
    <property type="evidence" value="ECO:0007669"/>
    <property type="project" value="TreeGrafter"/>
</dbReference>
<dbReference type="PIRSF" id="PIRSF000126">
    <property type="entry name" value="11-beta-HSD1"/>
    <property type="match status" value="1"/>
</dbReference>
<dbReference type="PRINTS" id="PR00080">
    <property type="entry name" value="SDRFAMILY"/>
</dbReference>
<evidence type="ECO:0000256" key="2">
    <source>
        <dbReference type="ARBA" id="ARBA00023002"/>
    </source>
</evidence>
<dbReference type="Proteomes" id="UP000058925">
    <property type="component" value="Chromosome"/>
</dbReference>
<dbReference type="EMBL" id="CP012850">
    <property type="protein sequence ID" value="ALI35109.1"/>
    <property type="molecule type" value="Genomic_DNA"/>
</dbReference>
<dbReference type="KEGG" id="taa:NMY3_00900"/>
<dbReference type="PRINTS" id="PR00081">
    <property type="entry name" value="GDHRDH"/>
</dbReference>
<dbReference type="SUPFAM" id="SSF51735">
    <property type="entry name" value="NAD(P)-binding Rossmann-fold domains"/>
    <property type="match status" value="1"/>
</dbReference>
<dbReference type="InterPro" id="IPR057326">
    <property type="entry name" value="KR_dom"/>
</dbReference>
<dbReference type="Pfam" id="PF00106">
    <property type="entry name" value="adh_short"/>
    <property type="match status" value="1"/>
</dbReference>
<evidence type="ECO:0000256" key="1">
    <source>
        <dbReference type="ARBA" id="ARBA00006484"/>
    </source>
</evidence>
<dbReference type="EC" id="1.-.-.-" evidence="5"/>
<dbReference type="Gene3D" id="3.40.50.720">
    <property type="entry name" value="NAD(P)-binding Rossmann-like Domain"/>
    <property type="match status" value="1"/>
</dbReference>
<accession>A0A654LXV4</accession>
<protein>
    <submittedName>
        <fullName evidence="5">Oxidoreductase SadH</fullName>
        <ecNumber evidence="5">1.-.-.-</ecNumber>
    </submittedName>
</protein>
<organism evidence="5 6">
    <name type="scientific">Candidatus Nitrosocosmicus oleophilus</name>
    <dbReference type="NCBI Taxonomy" id="1353260"/>
    <lineage>
        <taxon>Archaea</taxon>
        <taxon>Nitrososphaerota</taxon>
        <taxon>Nitrososphaeria</taxon>
        <taxon>Nitrososphaerales</taxon>
        <taxon>Nitrososphaeraceae</taxon>
        <taxon>Candidatus Nitrosocosmicus</taxon>
    </lineage>
</organism>
<dbReference type="PANTHER" id="PTHR44196">
    <property type="entry name" value="DEHYDROGENASE/REDUCTASE SDR FAMILY MEMBER 7B"/>
    <property type="match status" value="1"/>
</dbReference>
<sequence length="267" mass="29766">MVKILTDLLENKIVLITGASSGIGRCIANDFSQFGLKSLILIARNIDRLNESVLSMKERDFEILTLSCDVSKKEEVKRVGDLILERYGYIDVLVNNAGIGIFGKVEKTSIEEIEKVSFTNYFGMIYFTKIFLDSMIRRNSGHIINVASLASSFGIPGMAAYCGSKFAMLGFSESLHRELRKTGVKISVISPIGVKTNFFNNEYFNNKTPMKYMLNPETVSKAVLNSLTSDSFQIFVPTLAGLSVPFKGWFPAIIDSIIESQFRKNFG</sequence>
<keyword evidence="6" id="KW-1185">Reference proteome</keyword>
<dbReference type="InterPro" id="IPR002347">
    <property type="entry name" value="SDR_fam"/>
</dbReference>
<feature type="domain" description="Ketoreductase" evidence="4">
    <location>
        <begin position="12"/>
        <end position="195"/>
    </location>
</feature>
<dbReference type="SMART" id="SM00822">
    <property type="entry name" value="PKS_KR"/>
    <property type="match status" value="1"/>
</dbReference>
<dbReference type="InterPro" id="IPR020904">
    <property type="entry name" value="Sc_DH/Rdtase_CS"/>
</dbReference>
<comment type="similarity">
    <text evidence="1 3">Belongs to the short-chain dehydrogenases/reductases (SDR) family.</text>
</comment>
<dbReference type="GO" id="GO:0016491">
    <property type="term" value="F:oxidoreductase activity"/>
    <property type="evidence" value="ECO:0007669"/>
    <property type="project" value="UniProtKB-KW"/>
</dbReference>
<keyword evidence="2 5" id="KW-0560">Oxidoreductase</keyword>
<evidence type="ECO:0000313" key="6">
    <source>
        <dbReference type="Proteomes" id="UP000058925"/>
    </source>
</evidence>
<dbReference type="PANTHER" id="PTHR44196:SF1">
    <property type="entry name" value="DEHYDROGENASE_REDUCTASE SDR FAMILY MEMBER 7B"/>
    <property type="match status" value="1"/>
</dbReference>
<reference evidence="6" key="1">
    <citation type="submission" date="2015-10" db="EMBL/GenBank/DDBJ databases">
        <title>Niche specialization of a soil ammonia-oxidizing archaeon, Candidatus Nitrosocosmicus oleophilus.</title>
        <authorList>
            <person name="Jung M.-Y."/>
            <person name="Rhee S.-K."/>
        </authorList>
    </citation>
    <scope>NUCLEOTIDE SEQUENCE [LARGE SCALE GENOMIC DNA]</scope>
    <source>
        <strain evidence="6">MY3</strain>
    </source>
</reference>
<evidence type="ECO:0000256" key="3">
    <source>
        <dbReference type="RuleBase" id="RU000363"/>
    </source>
</evidence>
<evidence type="ECO:0000259" key="4">
    <source>
        <dbReference type="SMART" id="SM00822"/>
    </source>
</evidence>